<name>A0A1A3NB68_MYCAS</name>
<gene>
    <name evidence="1" type="ORF">A5636_18670</name>
</gene>
<comment type="caution">
    <text evidence="1">The sequence shown here is derived from an EMBL/GenBank/DDBJ whole genome shotgun (WGS) entry which is preliminary data.</text>
</comment>
<proteinExistence type="predicted"/>
<organism evidence="1 2">
    <name type="scientific">Mycobacterium asiaticum</name>
    <dbReference type="NCBI Taxonomy" id="1790"/>
    <lineage>
        <taxon>Bacteria</taxon>
        <taxon>Bacillati</taxon>
        <taxon>Actinomycetota</taxon>
        <taxon>Actinomycetes</taxon>
        <taxon>Mycobacteriales</taxon>
        <taxon>Mycobacteriaceae</taxon>
        <taxon>Mycobacterium</taxon>
    </lineage>
</organism>
<dbReference type="AlphaFoldDB" id="A0A1A3NB68"/>
<evidence type="ECO:0000313" key="1">
    <source>
        <dbReference type="EMBL" id="OBK19413.1"/>
    </source>
</evidence>
<keyword evidence="2" id="KW-1185">Reference proteome</keyword>
<sequence>MCNLYHQIGVPRAPQQSRHVDVHRSVEAGTRHQVFHVGQDLLGDRFLYPADPADNASTNAARINGRTNVMFLHFLEFDRYRARRVQPQPKSDLHLYLAAVAEDLLGQLHLDP</sequence>
<reference evidence="1 2" key="1">
    <citation type="submission" date="2016-06" db="EMBL/GenBank/DDBJ databases">
        <authorList>
            <person name="Kjaerup R.B."/>
            <person name="Dalgaard T.S."/>
            <person name="Juul-Madsen H.R."/>
        </authorList>
    </citation>
    <scope>NUCLEOTIDE SEQUENCE [LARGE SCALE GENOMIC DNA]</scope>
    <source>
        <strain evidence="1 2">1245139.5</strain>
    </source>
</reference>
<accession>A0A1A3NB68</accession>
<dbReference type="Proteomes" id="UP000093629">
    <property type="component" value="Unassembled WGS sequence"/>
</dbReference>
<protein>
    <submittedName>
        <fullName evidence="1">Uncharacterized protein</fullName>
    </submittedName>
</protein>
<dbReference type="EMBL" id="LZLQ01000015">
    <property type="protein sequence ID" value="OBK19413.1"/>
    <property type="molecule type" value="Genomic_DNA"/>
</dbReference>
<evidence type="ECO:0000313" key="2">
    <source>
        <dbReference type="Proteomes" id="UP000093629"/>
    </source>
</evidence>